<accession>A0AAX4IM07</accession>
<proteinExistence type="predicted"/>
<keyword evidence="4" id="KW-0804">Transcription</keyword>
<dbReference type="InterPro" id="IPR021740">
    <property type="entry name" value="Velvet"/>
</dbReference>
<dbReference type="PANTHER" id="PTHR33572">
    <property type="entry name" value="SPORE DEVELOPMENT REGULATOR VOSA"/>
    <property type="match status" value="1"/>
</dbReference>
<feature type="domain" description="Velvet" evidence="7">
    <location>
        <begin position="109"/>
        <end position="287"/>
    </location>
</feature>
<sequence length="379" mass="43281">MIQHRIPSSAFSHGSRASSRYCGDFSFNPQPDYYLAPRSEPEMSYLYAPPHGSPFTMQQQQQQQQQLSSPPPQQQQQQQQQQRQQQQQQQQRQQQRQQIQSQQQSQQHFQTPRSGISLAVTQGPTCAKVATGKEKDRKPIDPPPILELVINTRNFDRSFYGNPQHCLVDPSWFLYASLINAQEDSRQDPEMTRKALVGSTCSSLQKYKDPDHQDAGYFVFGDLSVRFEGCYKLQFYLYKMHGTEMVMCASATTEAFQVHTQRTFPGMAESTFLTRYLSEQGCRLRLRKDSRMASNRKRQLTYGIEAEHARSFAPGPSLKRRRGNDGLAATVDNDGLETQEQVQAQTQAQAIVGGGGAHLQPQTEPQAEVEWWRTWEPVV</sequence>
<dbReference type="InterPro" id="IPR037525">
    <property type="entry name" value="Velvet_dom"/>
</dbReference>
<dbReference type="InterPro" id="IPR038491">
    <property type="entry name" value="Velvet_dom_sf"/>
</dbReference>
<gene>
    <name evidence="8" type="ORF">CDEST_09057</name>
</gene>
<dbReference type="SUPFAM" id="SSF81995">
    <property type="entry name" value="beta-sandwich domain of Sec23/24"/>
    <property type="match status" value="1"/>
</dbReference>
<feature type="compositionally biased region" description="Low complexity" evidence="6">
    <location>
        <begin position="8"/>
        <end position="20"/>
    </location>
</feature>
<dbReference type="KEGG" id="cdet:87945560"/>
<feature type="compositionally biased region" description="Polar residues" evidence="6">
    <location>
        <begin position="108"/>
        <end position="121"/>
    </location>
</feature>
<dbReference type="AlphaFoldDB" id="A0AAX4IM07"/>
<evidence type="ECO:0000256" key="4">
    <source>
        <dbReference type="ARBA" id="ARBA00023163"/>
    </source>
</evidence>
<keyword evidence="5" id="KW-0539">Nucleus</keyword>
<feature type="compositionally biased region" description="Low complexity" evidence="6">
    <location>
        <begin position="58"/>
        <end position="107"/>
    </location>
</feature>
<dbReference type="GO" id="GO:0005634">
    <property type="term" value="C:nucleus"/>
    <property type="evidence" value="ECO:0007669"/>
    <property type="project" value="UniProtKB-SubCell"/>
</dbReference>
<evidence type="ECO:0000313" key="9">
    <source>
        <dbReference type="Proteomes" id="UP001322277"/>
    </source>
</evidence>
<dbReference type="PANTHER" id="PTHR33572:SF18">
    <property type="entry name" value="SPORE DEVELOPMENT REGULATOR VOSA"/>
    <property type="match status" value="1"/>
</dbReference>
<keyword evidence="2" id="KW-0749">Sporulation</keyword>
<evidence type="ECO:0000259" key="7">
    <source>
        <dbReference type="PROSITE" id="PS51821"/>
    </source>
</evidence>
<reference evidence="9" key="1">
    <citation type="journal article" date="2023" name="bioRxiv">
        <title>Complete genome of the Medicago anthracnose fungus, Colletotrichum destructivum, reveals a mini-chromosome-like region within a core chromosome.</title>
        <authorList>
            <person name="Lapalu N."/>
            <person name="Simon A."/>
            <person name="Lu A."/>
            <person name="Plaumann P.-L."/>
            <person name="Amselem J."/>
            <person name="Pigne S."/>
            <person name="Auger A."/>
            <person name="Koch C."/>
            <person name="Dallery J.-F."/>
            <person name="O'Connell R.J."/>
        </authorList>
    </citation>
    <scope>NUCLEOTIDE SEQUENCE [LARGE SCALE GENOMIC DNA]</scope>
    <source>
        <strain evidence="9">CBS 520.97</strain>
    </source>
</reference>
<keyword evidence="3" id="KW-0805">Transcription regulation</keyword>
<evidence type="ECO:0000313" key="8">
    <source>
        <dbReference type="EMBL" id="WQF84043.1"/>
    </source>
</evidence>
<dbReference type="EMBL" id="CP137309">
    <property type="protein sequence ID" value="WQF84043.1"/>
    <property type="molecule type" value="Genomic_DNA"/>
</dbReference>
<dbReference type="GeneID" id="87945560"/>
<evidence type="ECO:0000256" key="3">
    <source>
        <dbReference type="ARBA" id="ARBA00023015"/>
    </source>
</evidence>
<keyword evidence="9" id="KW-1185">Reference proteome</keyword>
<comment type="subcellular location">
    <subcellularLocation>
        <location evidence="1">Nucleus</location>
    </subcellularLocation>
</comment>
<dbReference type="Pfam" id="PF11754">
    <property type="entry name" value="Velvet"/>
    <property type="match status" value="1"/>
</dbReference>
<dbReference type="GO" id="GO:0030435">
    <property type="term" value="P:sporulation resulting in formation of a cellular spore"/>
    <property type="evidence" value="ECO:0007669"/>
    <property type="project" value="UniProtKB-KW"/>
</dbReference>
<evidence type="ECO:0000256" key="2">
    <source>
        <dbReference type="ARBA" id="ARBA00022969"/>
    </source>
</evidence>
<dbReference type="RefSeq" id="XP_062781267.1">
    <property type="nucleotide sequence ID" value="XM_062925216.1"/>
</dbReference>
<dbReference type="Gene3D" id="2.60.40.3960">
    <property type="entry name" value="Velvet domain"/>
    <property type="match status" value="1"/>
</dbReference>
<feature type="region of interest" description="Disordered" evidence="6">
    <location>
        <begin position="1"/>
        <end position="121"/>
    </location>
</feature>
<organism evidence="8 9">
    <name type="scientific">Colletotrichum destructivum</name>
    <dbReference type="NCBI Taxonomy" id="34406"/>
    <lineage>
        <taxon>Eukaryota</taxon>
        <taxon>Fungi</taxon>
        <taxon>Dikarya</taxon>
        <taxon>Ascomycota</taxon>
        <taxon>Pezizomycotina</taxon>
        <taxon>Sordariomycetes</taxon>
        <taxon>Hypocreomycetidae</taxon>
        <taxon>Glomerellales</taxon>
        <taxon>Glomerellaceae</taxon>
        <taxon>Colletotrichum</taxon>
        <taxon>Colletotrichum destructivum species complex</taxon>
    </lineage>
</organism>
<protein>
    <submittedName>
        <fullName evidence="8">Velvet factor</fullName>
    </submittedName>
</protein>
<dbReference type="PROSITE" id="PS51821">
    <property type="entry name" value="VELVET"/>
    <property type="match status" value="1"/>
</dbReference>
<evidence type="ECO:0000256" key="5">
    <source>
        <dbReference type="ARBA" id="ARBA00023242"/>
    </source>
</evidence>
<name>A0AAX4IM07_9PEZI</name>
<dbReference type="Proteomes" id="UP001322277">
    <property type="component" value="Chromosome 5"/>
</dbReference>
<evidence type="ECO:0000256" key="1">
    <source>
        <dbReference type="ARBA" id="ARBA00004123"/>
    </source>
</evidence>
<evidence type="ECO:0000256" key="6">
    <source>
        <dbReference type="SAM" id="MobiDB-lite"/>
    </source>
</evidence>